<evidence type="ECO:0000256" key="2">
    <source>
        <dbReference type="ARBA" id="ARBA00022963"/>
    </source>
</evidence>
<keyword evidence="3 4" id="KW-0443">Lipid metabolism</keyword>
<comment type="catalytic activity">
    <reaction evidence="4">
        <text>a 1-O-alkyl-2-acetyl-sn-glycero-3-phosphocholine + H2O = a 1-O-alkyl-sn-glycero-3-phosphocholine + acetate + H(+)</text>
        <dbReference type="Rhea" id="RHEA:17777"/>
        <dbReference type="ChEBI" id="CHEBI:15377"/>
        <dbReference type="ChEBI" id="CHEBI:15378"/>
        <dbReference type="ChEBI" id="CHEBI:30089"/>
        <dbReference type="ChEBI" id="CHEBI:30909"/>
        <dbReference type="ChEBI" id="CHEBI:36707"/>
        <dbReference type="EC" id="3.1.1.47"/>
    </reaction>
</comment>
<dbReference type="Pfam" id="PF03403">
    <property type="entry name" value="PAF-AH_p_II"/>
    <property type="match status" value="1"/>
</dbReference>
<dbReference type="Gene3D" id="3.40.50.1820">
    <property type="entry name" value="alpha/beta hydrolase"/>
    <property type="match status" value="1"/>
</dbReference>
<keyword evidence="7" id="KW-1185">Reference proteome</keyword>
<gene>
    <name evidence="6" type="ORF">DOTSEDRAFT_70427</name>
</gene>
<dbReference type="eggNOG" id="KOG3847">
    <property type="taxonomic scope" value="Eukaryota"/>
</dbReference>
<dbReference type="PANTHER" id="PTHR10272:SF7">
    <property type="entry name" value="PHOSPHOLIPASE-RELATED"/>
    <property type="match status" value="1"/>
</dbReference>
<evidence type="ECO:0000256" key="5">
    <source>
        <dbReference type="SAM" id="MobiDB-lite"/>
    </source>
</evidence>
<feature type="region of interest" description="Disordered" evidence="5">
    <location>
        <begin position="587"/>
        <end position="608"/>
    </location>
</feature>
<dbReference type="PANTHER" id="PTHR10272">
    <property type="entry name" value="PLATELET-ACTIVATING FACTOR ACETYLHYDROLASE"/>
    <property type="match status" value="1"/>
</dbReference>
<proteinExistence type="inferred from homology"/>
<accession>N1PVN5</accession>
<dbReference type="OrthoDB" id="2363873at2759"/>
<dbReference type="EC" id="3.1.1.47" evidence="4"/>
<dbReference type="InterPro" id="IPR029058">
    <property type="entry name" value="AB_hydrolase_fold"/>
</dbReference>
<evidence type="ECO:0000313" key="7">
    <source>
        <dbReference type="Proteomes" id="UP000016933"/>
    </source>
</evidence>
<evidence type="ECO:0000256" key="1">
    <source>
        <dbReference type="ARBA" id="ARBA00022801"/>
    </source>
</evidence>
<feature type="compositionally biased region" description="Low complexity" evidence="5">
    <location>
        <begin position="413"/>
        <end position="423"/>
    </location>
</feature>
<dbReference type="HOGENOM" id="CLU_024458_0_0_1"/>
<dbReference type="GO" id="GO:0016042">
    <property type="term" value="P:lipid catabolic process"/>
    <property type="evidence" value="ECO:0007669"/>
    <property type="project" value="UniProtKB-KW"/>
</dbReference>
<evidence type="ECO:0000256" key="3">
    <source>
        <dbReference type="ARBA" id="ARBA00023098"/>
    </source>
</evidence>
<name>N1PVN5_DOTSN</name>
<feature type="region of interest" description="Disordered" evidence="5">
    <location>
        <begin position="372"/>
        <end position="463"/>
    </location>
</feature>
<evidence type="ECO:0000313" key="6">
    <source>
        <dbReference type="EMBL" id="EME46420.1"/>
    </source>
</evidence>
<sequence>MSSLFSGWNPIVSFPQYNGPFEVGTVDVEIPAADLHAPSEAPEGAAPTIAFRIFYPCVKPGPGDTDRPVRWIPQPQRATIRAFASFIGVKSPRIANLISFMPQQLYYINLPAHRNAKLLDPPTSHGRWPVTMFSHGLAGSRNAYSYVCGDLASNGMIVIALDHRDGSSPIQYVRETACTEAHIVNPTKISHEPSPDVYEARDKQLRIRLWEISMAYEALVKIDAGQKIENLDINASTKRKERVEVLWQFDGMLDIHREGKVTWAGHSFGAATQVQLVKSIYYHPDRPAHEGNALIEPNADAAVASQITPESPMLLLDMWGLPLKSPDQAHLWEKPLPSYAVGGPNGSNVVSILSEAFFNWQDNTNINKHIVAPPSVSRRPSTAPRLSRAPGKLLPDWARLRDDSPSKDSGYVSQRSRSPLPSLSRKRSRASGLTVPSNVTSPHRGRATETKLSLQDSNSQRRREGTQMWYVQKSQHFNQSDFGLLFPWIAKRITKAEEPERVMELNNRAMVQVLRESGIEVAGGLDDEILDHEAEIRRWIRVPVNDEEPSNAHATASLTRKLSVISATGKSITSPRDGMTMGQMTEAKLAQKSPSIKGMEKDLQLEPL</sequence>
<dbReference type="GO" id="GO:0003847">
    <property type="term" value="F:1-alkyl-2-acetylglycerophosphocholine esterase activity"/>
    <property type="evidence" value="ECO:0007669"/>
    <property type="project" value="UniProtKB-UniRule"/>
</dbReference>
<keyword evidence="2 4" id="KW-0442">Lipid degradation</keyword>
<dbReference type="SUPFAM" id="SSF53474">
    <property type="entry name" value="alpha/beta-Hydrolases"/>
    <property type="match status" value="1"/>
</dbReference>
<dbReference type="OMA" id="FCPEHRD"/>
<feature type="compositionally biased region" description="Basic and acidic residues" evidence="5">
    <location>
        <begin position="598"/>
        <end position="608"/>
    </location>
</feature>
<keyword evidence="1 4" id="KW-0378">Hydrolase</keyword>
<dbReference type="Proteomes" id="UP000016933">
    <property type="component" value="Unassembled WGS sequence"/>
</dbReference>
<dbReference type="EMBL" id="KB446537">
    <property type="protein sequence ID" value="EME46420.1"/>
    <property type="molecule type" value="Genomic_DNA"/>
</dbReference>
<evidence type="ECO:0000256" key="4">
    <source>
        <dbReference type="PIRNR" id="PIRNR018169"/>
    </source>
</evidence>
<protein>
    <recommendedName>
        <fullName evidence="4">Putative phospholipase</fullName>
        <ecNumber evidence="4">3.1.1.47</ecNumber>
    </recommendedName>
</protein>
<organism evidence="6 7">
    <name type="scientific">Dothistroma septosporum (strain NZE10 / CBS 128990)</name>
    <name type="common">Red band needle blight fungus</name>
    <name type="synonym">Mycosphaerella pini</name>
    <dbReference type="NCBI Taxonomy" id="675120"/>
    <lineage>
        <taxon>Eukaryota</taxon>
        <taxon>Fungi</taxon>
        <taxon>Dikarya</taxon>
        <taxon>Ascomycota</taxon>
        <taxon>Pezizomycotina</taxon>
        <taxon>Dothideomycetes</taxon>
        <taxon>Dothideomycetidae</taxon>
        <taxon>Mycosphaerellales</taxon>
        <taxon>Mycosphaerellaceae</taxon>
        <taxon>Dothistroma</taxon>
    </lineage>
</organism>
<dbReference type="STRING" id="675120.N1PVN5"/>
<reference evidence="6 7" key="2">
    <citation type="journal article" date="2012" name="PLoS Pathog.">
        <title>Diverse lifestyles and strategies of plant pathogenesis encoded in the genomes of eighteen Dothideomycetes fungi.</title>
        <authorList>
            <person name="Ohm R.A."/>
            <person name="Feau N."/>
            <person name="Henrissat B."/>
            <person name="Schoch C.L."/>
            <person name="Horwitz B.A."/>
            <person name="Barry K.W."/>
            <person name="Condon B.J."/>
            <person name="Copeland A.C."/>
            <person name="Dhillon B."/>
            <person name="Glaser F."/>
            <person name="Hesse C.N."/>
            <person name="Kosti I."/>
            <person name="LaButti K."/>
            <person name="Lindquist E.A."/>
            <person name="Lucas S."/>
            <person name="Salamov A.A."/>
            <person name="Bradshaw R.E."/>
            <person name="Ciuffetti L."/>
            <person name="Hamelin R.C."/>
            <person name="Kema G.H.J."/>
            <person name="Lawrence C."/>
            <person name="Scott J.A."/>
            <person name="Spatafora J.W."/>
            <person name="Turgeon B.G."/>
            <person name="de Wit P.J.G.M."/>
            <person name="Zhong S."/>
            <person name="Goodwin S.B."/>
            <person name="Grigoriev I.V."/>
        </authorList>
    </citation>
    <scope>NUCLEOTIDE SEQUENCE [LARGE SCALE GENOMIC DNA]</scope>
    <source>
        <strain evidence="7">NZE10 / CBS 128990</strain>
    </source>
</reference>
<reference evidence="7" key="1">
    <citation type="journal article" date="2012" name="PLoS Genet.">
        <title>The genomes of the fungal plant pathogens Cladosporium fulvum and Dothistroma septosporum reveal adaptation to different hosts and lifestyles but also signatures of common ancestry.</title>
        <authorList>
            <person name="de Wit P.J.G.M."/>
            <person name="van der Burgt A."/>
            <person name="Oekmen B."/>
            <person name="Stergiopoulos I."/>
            <person name="Abd-Elsalam K.A."/>
            <person name="Aerts A.L."/>
            <person name="Bahkali A.H."/>
            <person name="Beenen H.G."/>
            <person name="Chettri P."/>
            <person name="Cox M.P."/>
            <person name="Datema E."/>
            <person name="de Vries R.P."/>
            <person name="Dhillon B."/>
            <person name="Ganley A.R."/>
            <person name="Griffiths S.A."/>
            <person name="Guo Y."/>
            <person name="Hamelin R.C."/>
            <person name="Henrissat B."/>
            <person name="Kabir M.S."/>
            <person name="Jashni M.K."/>
            <person name="Kema G."/>
            <person name="Klaubauf S."/>
            <person name="Lapidus A."/>
            <person name="Levasseur A."/>
            <person name="Lindquist E."/>
            <person name="Mehrabi R."/>
            <person name="Ohm R.A."/>
            <person name="Owen T.J."/>
            <person name="Salamov A."/>
            <person name="Schwelm A."/>
            <person name="Schijlen E."/>
            <person name="Sun H."/>
            <person name="van den Burg H.A."/>
            <person name="van Ham R.C.H.J."/>
            <person name="Zhang S."/>
            <person name="Goodwin S.B."/>
            <person name="Grigoriev I.V."/>
            <person name="Collemare J."/>
            <person name="Bradshaw R.E."/>
        </authorList>
    </citation>
    <scope>NUCLEOTIDE SEQUENCE [LARGE SCALE GENOMIC DNA]</scope>
    <source>
        <strain evidence="7">NZE10 / CBS 128990</strain>
    </source>
</reference>
<comment type="similarity">
    <text evidence="4">Belongs to the serine esterase family.</text>
</comment>
<dbReference type="InterPro" id="IPR016715">
    <property type="entry name" value="PAF_acetylhydro_eukaryote"/>
</dbReference>
<dbReference type="PIRSF" id="PIRSF018169">
    <property type="entry name" value="PAF_acetylhydrolase"/>
    <property type="match status" value="1"/>
</dbReference>
<dbReference type="AlphaFoldDB" id="N1PVN5"/>